<gene>
    <name evidence="1" type="ORF">THTE_2969</name>
</gene>
<dbReference type="AlphaFoldDB" id="A0A286RHX5"/>
<sequence length="166" mass="19405">MTTMAETAYPLPQALLRLLKEDPRYKLDAYLFVFQALDYARKLGMGREAPSEPLPEDVRQEAQRLGLEASPEEEEEARHVSGQELCEAARLYATEQYGYLAKTVLNSWGIYSTSDFGEIVYNLIRVGLMRKTREDRREDFDNVYDFEEVFCRNYQFARPNRTRPVE</sequence>
<dbReference type="EMBL" id="CP018477">
    <property type="protein sequence ID" value="ASV75571.1"/>
    <property type="molecule type" value="Genomic_DNA"/>
</dbReference>
<name>A0A286RHX5_9BACT</name>
<accession>A0A286RHX5</accession>
<dbReference type="Proteomes" id="UP000215086">
    <property type="component" value="Chromosome"/>
</dbReference>
<dbReference type="InterPro" id="IPR026406">
    <property type="entry name" value="Ver/Plancto_CHP"/>
</dbReference>
<evidence type="ECO:0000313" key="1">
    <source>
        <dbReference type="EMBL" id="ASV75571.1"/>
    </source>
</evidence>
<organism evidence="1 2">
    <name type="scientific">Thermogutta terrifontis</name>
    <dbReference type="NCBI Taxonomy" id="1331910"/>
    <lineage>
        <taxon>Bacteria</taxon>
        <taxon>Pseudomonadati</taxon>
        <taxon>Planctomycetota</taxon>
        <taxon>Planctomycetia</taxon>
        <taxon>Pirellulales</taxon>
        <taxon>Thermoguttaceae</taxon>
        <taxon>Thermogutta</taxon>
    </lineage>
</organism>
<dbReference type="NCBIfam" id="TIGR04138">
    <property type="entry name" value="Plancto_Ver_chp"/>
    <property type="match status" value="1"/>
</dbReference>
<evidence type="ECO:0000313" key="2">
    <source>
        <dbReference type="Proteomes" id="UP000215086"/>
    </source>
</evidence>
<proteinExistence type="predicted"/>
<keyword evidence="2" id="KW-1185">Reference proteome</keyword>
<protein>
    <submittedName>
        <fullName evidence="1">Uncharacterized protein</fullName>
    </submittedName>
</protein>
<reference evidence="1 2" key="1">
    <citation type="journal article" name="Front. Microbiol.">
        <title>Sugar Metabolism of the First Thermophilic Planctomycete Thermogutta terrifontis: Comparative Genomic and Transcriptomic Approaches.</title>
        <authorList>
            <person name="Elcheninov A.G."/>
            <person name="Menzel P."/>
            <person name="Gudbergsdottir S.R."/>
            <person name="Slesarev A.I."/>
            <person name="Kadnikov V.V."/>
            <person name="Krogh A."/>
            <person name="Bonch-Osmolovskaya E.A."/>
            <person name="Peng X."/>
            <person name="Kublanov I.V."/>
        </authorList>
    </citation>
    <scope>NUCLEOTIDE SEQUENCE [LARGE SCALE GENOMIC DNA]</scope>
    <source>
        <strain evidence="1 2">R1</strain>
    </source>
</reference>
<dbReference type="KEGG" id="ttf:THTE_2969"/>